<dbReference type="GO" id="GO:0140664">
    <property type="term" value="F:ATP-dependent DNA damage sensor activity"/>
    <property type="evidence" value="ECO:0007669"/>
    <property type="project" value="InterPro"/>
</dbReference>
<feature type="region of interest" description="Disordered" evidence="8">
    <location>
        <begin position="347"/>
        <end position="374"/>
    </location>
</feature>
<dbReference type="SUPFAM" id="SSF52540">
    <property type="entry name" value="P-loop containing nucleoside triphosphate hydrolases"/>
    <property type="match status" value="1"/>
</dbReference>
<dbReference type="GO" id="GO:0007131">
    <property type="term" value="P:reciprocal meiotic recombination"/>
    <property type="evidence" value="ECO:0007669"/>
    <property type="project" value="TreeGrafter"/>
</dbReference>
<dbReference type="OrthoDB" id="5957327at2759"/>
<keyword evidence="3" id="KW-0227">DNA damage</keyword>
<name>A0A9Q1CG06_HOLLE</name>
<dbReference type="EMBL" id="JAIZAY010000004">
    <property type="protein sequence ID" value="KAJ8043789.1"/>
    <property type="molecule type" value="Genomic_DNA"/>
</dbReference>
<dbReference type="GO" id="GO:0008821">
    <property type="term" value="F:crossover junction DNA endonuclease activity"/>
    <property type="evidence" value="ECO:0007669"/>
    <property type="project" value="TreeGrafter"/>
</dbReference>
<reference evidence="10" key="1">
    <citation type="submission" date="2021-10" db="EMBL/GenBank/DDBJ databases">
        <title>Tropical sea cucumber genome reveals ecological adaptation and Cuvierian tubules defense mechanism.</title>
        <authorList>
            <person name="Chen T."/>
        </authorList>
    </citation>
    <scope>NUCLEOTIDE SEQUENCE</scope>
    <source>
        <strain evidence="10">Nanhai2018</strain>
        <tissue evidence="10">Muscle</tissue>
    </source>
</reference>
<dbReference type="InterPro" id="IPR052093">
    <property type="entry name" value="HR_Repair_Mediator"/>
</dbReference>
<evidence type="ECO:0000256" key="2">
    <source>
        <dbReference type="ARBA" id="ARBA00022741"/>
    </source>
</evidence>
<comment type="subcellular location">
    <subcellularLocation>
        <location evidence="1">Nucleus</location>
    </subcellularLocation>
</comment>
<dbReference type="InterPro" id="IPR013632">
    <property type="entry name" value="Rad51_C"/>
</dbReference>
<sequence length="374" mass="41119">MQRDLGSFPFPPHLKRKLSTSGFRIVEDLSDVKPTELSKELSISVEEALEIISTVKKSEPRSTLQRGQVRGAVSALELLKKETSSPGIVTFCEEIDDMLGGGVPLAKITELCGSPGVGKTQLSIQLAVDVQIPEAFGGLAGEAVFIDTEGSFIPERAADIASATHQHCKHVAELQGIEDQISAVEDFTPEKILSGIHYFRCHNYTELIALVNLLPNFLEDHEKVKLVIIDSIAFHFRHDLDDMSLRTRLLNGLAQSLIKMAVAHQLAVVLTNQMTTKVNVGQSGISHLSPALGESWGHAATIRIILFWKDNQRYALLYKSPSKKETTVSYQITKGGIRSVDHQQTVMDTMKGTADESDSMNPRKRLKPDDPDNG</sequence>
<dbReference type="InterPro" id="IPR020588">
    <property type="entry name" value="RecA_ATP-bd"/>
</dbReference>
<keyword evidence="11" id="KW-1185">Reference proteome</keyword>
<dbReference type="GO" id="GO:0033063">
    <property type="term" value="C:Rad51B-Rad51C-Rad51D-XRCC2 complex"/>
    <property type="evidence" value="ECO:0007669"/>
    <property type="project" value="TreeGrafter"/>
</dbReference>
<proteinExistence type="predicted"/>
<dbReference type="PANTHER" id="PTHR46239:SF1">
    <property type="entry name" value="DNA REPAIR PROTEIN RAD51 HOMOLOG 3"/>
    <property type="match status" value="1"/>
</dbReference>
<keyword evidence="5" id="KW-0234">DNA repair</keyword>
<dbReference type="CDD" id="cd19492">
    <property type="entry name" value="Rad51C"/>
    <property type="match status" value="1"/>
</dbReference>
<dbReference type="PROSITE" id="PS50162">
    <property type="entry name" value="RECA_2"/>
    <property type="match status" value="1"/>
</dbReference>
<keyword evidence="6" id="KW-0539">Nucleus</keyword>
<evidence type="ECO:0000313" key="10">
    <source>
        <dbReference type="EMBL" id="KAJ8043789.1"/>
    </source>
</evidence>
<dbReference type="Proteomes" id="UP001152320">
    <property type="component" value="Chromosome 4"/>
</dbReference>
<dbReference type="AlphaFoldDB" id="A0A9Q1CG06"/>
<dbReference type="PIRSF" id="PIRSF005856">
    <property type="entry name" value="Rad51"/>
    <property type="match status" value="1"/>
</dbReference>
<dbReference type="GO" id="GO:0000400">
    <property type="term" value="F:four-way junction DNA binding"/>
    <property type="evidence" value="ECO:0007669"/>
    <property type="project" value="TreeGrafter"/>
</dbReference>
<keyword evidence="4" id="KW-0067">ATP-binding</keyword>
<gene>
    <name evidence="10" type="ORF">HOLleu_11051</name>
</gene>
<dbReference type="InterPro" id="IPR027417">
    <property type="entry name" value="P-loop_NTPase"/>
</dbReference>
<evidence type="ECO:0000259" key="9">
    <source>
        <dbReference type="PROSITE" id="PS50162"/>
    </source>
</evidence>
<evidence type="ECO:0000256" key="5">
    <source>
        <dbReference type="ARBA" id="ARBA00023204"/>
    </source>
</evidence>
<dbReference type="GO" id="GO:0033065">
    <property type="term" value="C:Rad51C-XRCC3 complex"/>
    <property type="evidence" value="ECO:0007669"/>
    <property type="project" value="TreeGrafter"/>
</dbReference>
<dbReference type="InterPro" id="IPR016467">
    <property type="entry name" value="DNA_recomb/repair_RecA-like"/>
</dbReference>
<evidence type="ECO:0000256" key="7">
    <source>
        <dbReference type="ARBA" id="ARBA00040674"/>
    </source>
</evidence>
<dbReference type="Gene3D" id="3.40.50.300">
    <property type="entry name" value="P-loop containing nucleotide triphosphate hydrolases"/>
    <property type="match status" value="1"/>
</dbReference>
<comment type="caution">
    <text evidence="10">The sequence shown here is derived from an EMBL/GenBank/DDBJ whole genome shotgun (WGS) entry which is preliminary data.</text>
</comment>
<dbReference type="GO" id="GO:0005524">
    <property type="term" value="F:ATP binding"/>
    <property type="evidence" value="ECO:0007669"/>
    <property type="project" value="UniProtKB-KW"/>
</dbReference>
<evidence type="ECO:0000256" key="3">
    <source>
        <dbReference type="ARBA" id="ARBA00022763"/>
    </source>
</evidence>
<evidence type="ECO:0000256" key="1">
    <source>
        <dbReference type="ARBA" id="ARBA00004123"/>
    </source>
</evidence>
<accession>A0A9Q1CG06</accession>
<organism evidence="10 11">
    <name type="scientific">Holothuria leucospilota</name>
    <name type="common">Black long sea cucumber</name>
    <name type="synonym">Mertensiothuria leucospilota</name>
    <dbReference type="NCBI Taxonomy" id="206669"/>
    <lineage>
        <taxon>Eukaryota</taxon>
        <taxon>Metazoa</taxon>
        <taxon>Echinodermata</taxon>
        <taxon>Eleutherozoa</taxon>
        <taxon>Echinozoa</taxon>
        <taxon>Holothuroidea</taxon>
        <taxon>Aspidochirotacea</taxon>
        <taxon>Aspidochirotida</taxon>
        <taxon>Holothuriidae</taxon>
        <taxon>Holothuria</taxon>
    </lineage>
</organism>
<evidence type="ECO:0000256" key="4">
    <source>
        <dbReference type="ARBA" id="ARBA00022840"/>
    </source>
</evidence>
<feature type="domain" description="RecA family profile 1" evidence="9">
    <location>
        <begin position="84"/>
        <end position="274"/>
    </location>
</feature>
<evidence type="ECO:0000256" key="6">
    <source>
        <dbReference type="ARBA" id="ARBA00023242"/>
    </source>
</evidence>
<dbReference type="GO" id="GO:0000707">
    <property type="term" value="P:meiotic DNA recombinase assembly"/>
    <property type="evidence" value="ECO:0007669"/>
    <property type="project" value="TreeGrafter"/>
</dbReference>
<protein>
    <recommendedName>
        <fullName evidence="7">DNA repair protein RAD51 homolog 3</fullName>
    </recommendedName>
</protein>
<dbReference type="Pfam" id="PF08423">
    <property type="entry name" value="Rad51"/>
    <property type="match status" value="2"/>
</dbReference>
<evidence type="ECO:0000256" key="8">
    <source>
        <dbReference type="SAM" id="MobiDB-lite"/>
    </source>
</evidence>
<dbReference type="GO" id="GO:0005657">
    <property type="term" value="C:replication fork"/>
    <property type="evidence" value="ECO:0007669"/>
    <property type="project" value="TreeGrafter"/>
</dbReference>
<keyword evidence="2" id="KW-0547">Nucleotide-binding</keyword>
<evidence type="ECO:0000313" key="11">
    <source>
        <dbReference type="Proteomes" id="UP001152320"/>
    </source>
</evidence>
<dbReference type="PANTHER" id="PTHR46239">
    <property type="entry name" value="DNA REPAIR PROTEIN RAD51 HOMOLOG 3 RAD51C"/>
    <property type="match status" value="1"/>
</dbReference>